<keyword evidence="4" id="KW-1185">Reference proteome</keyword>
<dbReference type="GO" id="GO:0046872">
    <property type="term" value="F:metal ion binding"/>
    <property type="evidence" value="ECO:0007669"/>
    <property type="project" value="UniProtKB-KW"/>
</dbReference>
<organism evidence="3 4">
    <name type="scientific">Sphaerochaeta pleomorpha (strain ATCC BAA-1885 / DSM 22778 / Grapes)</name>
    <dbReference type="NCBI Taxonomy" id="158190"/>
    <lineage>
        <taxon>Bacteria</taxon>
        <taxon>Pseudomonadati</taxon>
        <taxon>Spirochaetota</taxon>
        <taxon>Spirochaetia</taxon>
        <taxon>Spirochaetales</taxon>
        <taxon>Sphaerochaetaceae</taxon>
        <taxon>Sphaerochaeta</taxon>
    </lineage>
</organism>
<dbReference type="InterPro" id="IPR036177">
    <property type="entry name" value="Peptidase_M55_sf"/>
</dbReference>
<feature type="binding site" evidence="2">
    <location>
        <position position="8"/>
    </location>
    <ligand>
        <name>Zn(2+)</name>
        <dbReference type="ChEBI" id="CHEBI:29105"/>
        <label>2</label>
    </ligand>
</feature>
<keyword evidence="3" id="KW-0031">Aminopeptidase</keyword>
<dbReference type="HOGENOM" id="CLU_086038_0_0_12"/>
<dbReference type="SUPFAM" id="SSF63992">
    <property type="entry name" value="Dipeptide transport protein"/>
    <property type="match status" value="1"/>
</dbReference>
<dbReference type="PIRSF" id="PIRSF015853">
    <property type="entry name" value="Pep_DppA"/>
    <property type="match status" value="1"/>
</dbReference>
<dbReference type="InterPro" id="IPR027476">
    <property type="entry name" value="DppA_N"/>
</dbReference>
<dbReference type="STRING" id="158190.SpiGrapes_3118"/>
<keyword evidence="3" id="KW-0378">Hydrolase</keyword>
<dbReference type="GO" id="GO:0004177">
    <property type="term" value="F:aminopeptidase activity"/>
    <property type="evidence" value="ECO:0007669"/>
    <property type="project" value="UniProtKB-KW"/>
</dbReference>
<dbReference type="RefSeq" id="WP_014271704.1">
    <property type="nucleotide sequence ID" value="NC_016633.1"/>
</dbReference>
<feature type="active site" description="Nucleophile" evidence="1">
    <location>
        <position position="123"/>
    </location>
</feature>
<protein>
    <submittedName>
        <fullName evidence="3">D-aminopeptidase</fullName>
    </submittedName>
</protein>
<dbReference type="InterPro" id="IPR007035">
    <property type="entry name" value="Peptidase_M55"/>
</dbReference>
<evidence type="ECO:0000313" key="3">
    <source>
        <dbReference type="EMBL" id="AEV30865.1"/>
    </source>
</evidence>
<dbReference type="eggNOG" id="COG2362">
    <property type="taxonomic scope" value="Bacteria"/>
</dbReference>
<dbReference type="Pfam" id="PF04951">
    <property type="entry name" value="Peptidase_M55"/>
    <property type="match status" value="1"/>
</dbReference>
<dbReference type="Gene3D" id="3.40.50.10780">
    <property type="entry name" value="Dipeptide transport protein"/>
    <property type="match status" value="1"/>
</dbReference>
<dbReference type="OrthoDB" id="9785420at2"/>
<keyword evidence="2" id="KW-0479">Metal-binding</keyword>
<dbReference type="EMBL" id="CP003155">
    <property type="protein sequence ID" value="AEV30865.1"/>
    <property type="molecule type" value="Genomic_DNA"/>
</dbReference>
<feature type="binding site" evidence="2">
    <location>
        <position position="8"/>
    </location>
    <ligand>
        <name>Zn(2+)</name>
        <dbReference type="ChEBI" id="CHEBI:29105"/>
        <label>1</label>
    </ligand>
</feature>
<keyword evidence="2" id="KW-0862">Zinc</keyword>
<evidence type="ECO:0000313" key="4">
    <source>
        <dbReference type="Proteomes" id="UP000005632"/>
    </source>
</evidence>
<sequence length="282" mass="32102">MKIYISTDMEGIEGISSWNEMEPNVRGRECAALLKQELTWVIDELFRMEREDKLFAIEEICICDSHSRGENLSFGSFGDERVNHIKGYPRHSYMMEGLDESFDVVFLIGYHAMIGTLHGMMDHSYSASCIYNARLNGRTVGEVEINAYFAGLFGVPIAMISGDDVLEQQLKDFFQVPYVCTKQGLGRFTGKMFSPEYVEKKFREKTREAIGNYRDLEVKHFEGTYELEIDLTTTVVADAVAIVPGIIRLSGRTVAYRSKNYSDVFRMILTIAIVGGRFSQYT</sequence>
<dbReference type="Gene3D" id="3.30.1360.130">
    <property type="entry name" value="Dipeptide transport protein"/>
    <property type="match status" value="1"/>
</dbReference>
<feature type="binding site" evidence="2">
    <location>
        <position position="111"/>
    </location>
    <ligand>
        <name>Zn(2+)</name>
        <dbReference type="ChEBI" id="CHEBI:29105"/>
        <label>2</label>
    </ligand>
</feature>
<evidence type="ECO:0000256" key="1">
    <source>
        <dbReference type="PIRSR" id="PIRSR015853-1"/>
    </source>
</evidence>
<dbReference type="KEGG" id="sgp:SpiGrapes_3118"/>
<accession>G8QZ06</accession>
<proteinExistence type="predicted"/>
<dbReference type="AlphaFoldDB" id="G8QZ06"/>
<keyword evidence="3" id="KW-0645">Protease</keyword>
<feature type="binding site" evidence="2">
    <location>
        <position position="10"/>
    </location>
    <ligand>
        <name>Zn(2+)</name>
        <dbReference type="ChEBI" id="CHEBI:29105"/>
        <label>1</label>
    </ligand>
</feature>
<feature type="binding site" evidence="2">
    <location>
        <position position="142"/>
    </location>
    <ligand>
        <name>Zn(2+)</name>
        <dbReference type="ChEBI" id="CHEBI:29105"/>
        <label>2</label>
    </ligand>
</feature>
<dbReference type="Proteomes" id="UP000005632">
    <property type="component" value="Chromosome"/>
</dbReference>
<evidence type="ECO:0000256" key="2">
    <source>
        <dbReference type="PIRSR" id="PIRSR015853-2"/>
    </source>
</evidence>
<name>G8QZ06_SPHPG</name>
<reference evidence="3 4" key="1">
    <citation type="submission" date="2011-11" db="EMBL/GenBank/DDBJ databases">
        <title>Complete sequence of Spirochaeta sp. grapes.</title>
        <authorList>
            <consortium name="US DOE Joint Genome Institute"/>
            <person name="Lucas S."/>
            <person name="Han J."/>
            <person name="Lapidus A."/>
            <person name="Cheng J.-F."/>
            <person name="Goodwin L."/>
            <person name="Pitluck S."/>
            <person name="Peters L."/>
            <person name="Ovchinnikova G."/>
            <person name="Munk A.C."/>
            <person name="Detter J.C."/>
            <person name="Han C."/>
            <person name="Tapia R."/>
            <person name="Land M."/>
            <person name="Hauser L."/>
            <person name="Kyrpides N."/>
            <person name="Ivanova N."/>
            <person name="Pagani I."/>
            <person name="Ritalahtilisa K."/>
            <person name="Loeffler F."/>
            <person name="Woyke T."/>
        </authorList>
    </citation>
    <scope>NUCLEOTIDE SEQUENCE [LARGE SCALE GENOMIC DNA]</scope>
    <source>
        <strain evidence="4">ATCC BAA-1885 / DSM 22778 / Grapes</strain>
    </source>
</reference>
<feature type="binding site" evidence="2">
    <location>
        <position position="66"/>
    </location>
    <ligand>
        <name>Zn(2+)</name>
        <dbReference type="ChEBI" id="CHEBI:29105"/>
        <label>2</label>
    </ligand>
</feature>
<gene>
    <name evidence="3" type="ordered locus">SpiGrapes_3118</name>
</gene>